<dbReference type="EMBL" id="MF189177">
    <property type="protein sequence ID" value="ASR80675.1"/>
    <property type="molecule type" value="Genomic_DNA"/>
</dbReference>
<name>A0A222ZAD8_9CAUD</name>
<reference evidence="1 2" key="1">
    <citation type="submission" date="2017-06" db="EMBL/GenBank/DDBJ databases">
        <authorList>
            <person name="Alvidrez A."/>
            <person name="Amparan D."/>
            <person name="Behrens K."/>
            <person name="Bonilla R."/>
            <person name="Bustillos I."/>
            <person name="Echeverri J."/>
            <person name="Girard H.G."/>
            <person name="Hidrogo M."/>
            <person name="Lujan J."/>
            <person name="Martinez M."/>
            <person name="Ontiveros C."/>
            <person name="Piedra M."/>
            <person name="Reyes N."/>
            <person name="Reyes P."/>
            <person name="Saenz P."/>
            <person name="Sanchez B."/>
            <person name="Suarez P."/>
            <person name="Torres G."/>
            <person name="Klyczek K."/>
            <person name="Garlena R.A."/>
            <person name="Russell D.A."/>
            <person name="Pope W.H."/>
            <person name="Jacobs-Sera D."/>
            <person name="Hendrix R.W."/>
            <person name="Hatfull G.F."/>
        </authorList>
    </citation>
    <scope>NUCLEOTIDE SEQUENCE [LARGE SCALE GENOMIC DNA]</scope>
</reference>
<evidence type="ECO:0000313" key="1">
    <source>
        <dbReference type="EMBL" id="ASR80675.1"/>
    </source>
</evidence>
<gene>
    <name evidence="1" type="ORF">SEA_PICCOLETTO_44</name>
</gene>
<organism evidence="1 2">
    <name type="scientific">Arthrobacter phage Piccoletto</name>
    <dbReference type="NCBI Taxonomy" id="2024282"/>
    <lineage>
        <taxon>Viruses</taxon>
        <taxon>Duplodnaviria</taxon>
        <taxon>Heunggongvirae</taxon>
        <taxon>Uroviricota</taxon>
        <taxon>Caudoviricetes</taxon>
        <taxon>Berryhillviridae</taxon>
        <taxon>Jawnskivirus</taxon>
        <taxon>Jawnskivirus piccoletto</taxon>
        <taxon>Marthavirus piccoletto</taxon>
    </lineage>
</organism>
<proteinExistence type="predicted"/>
<dbReference type="OrthoDB" id="17380at10239"/>
<dbReference type="Proteomes" id="UP000224728">
    <property type="component" value="Segment"/>
</dbReference>
<sequence length="152" mass="16952">MTERHYVDEVVAADPSVIHRVSSIYGETYTDKLNHIGAQLGVYRQCSIGYHSECSVAEQRGDDCPCACKCHVDPFHERVKVARLAVAQNVYKIEVETDEILLGWLAPHWNEGEAERWISIEPDAIEPLYEALRKARGKLSTSTPAAPEGASE</sequence>
<evidence type="ECO:0000313" key="2">
    <source>
        <dbReference type="Proteomes" id="UP000224728"/>
    </source>
</evidence>
<protein>
    <submittedName>
        <fullName evidence="1">Uncharacterized protein</fullName>
    </submittedName>
</protein>
<keyword evidence="2" id="KW-1185">Reference proteome</keyword>
<accession>A0A222ZAD8</accession>